<dbReference type="InterPro" id="IPR027417">
    <property type="entry name" value="P-loop_NTPase"/>
</dbReference>
<accession>A0ABU4GJA0</accession>
<dbReference type="CDD" id="cd01127">
    <property type="entry name" value="TrwB_TraG_TraD_VirD4"/>
    <property type="match status" value="1"/>
</dbReference>
<keyword evidence="4" id="KW-0812">Transmembrane</keyword>
<evidence type="ECO:0000313" key="7">
    <source>
        <dbReference type="EMBL" id="MDW2797688.1"/>
    </source>
</evidence>
<evidence type="ECO:0000256" key="3">
    <source>
        <dbReference type="ARBA" id="ARBA00022475"/>
    </source>
</evidence>
<dbReference type="Pfam" id="PF02534">
    <property type="entry name" value="T4SS-DNA_transf"/>
    <property type="match status" value="1"/>
</dbReference>
<proteinExistence type="inferred from homology"/>
<keyword evidence="3" id="KW-1003">Cell membrane</keyword>
<dbReference type="Gene3D" id="3.40.50.300">
    <property type="entry name" value="P-loop containing nucleotide triphosphate hydrolases"/>
    <property type="match status" value="1"/>
</dbReference>
<gene>
    <name evidence="7" type="ORF">RZO55_08895</name>
</gene>
<dbReference type="SUPFAM" id="SSF52540">
    <property type="entry name" value="P-loop containing nucleoside triphosphate hydrolases"/>
    <property type="match status" value="1"/>
</dbReference>
<comment type="caution">
    <text evidence="7">The sequence shown here is derived from an EMBL/GenBank/DDBJ whole genome shotgun (WGS) entry which is preliminary data.</text>
</comment>
<dbReference type="InterPro" id="IPR003688">
    <property type="entry name" value="TraG/VirD4"/>
</dbReference>
<evidence type="ECO:0000256" key="2">
    <source>
        <dbReference type="ARBA" id="ARBA00008806"/>
    </source>
</evidence>
<keyword evidence="6" id="KW-0472">Membrane</keyword>
<name>A0ABU4GJA0_9CLOT</name>
<feature type="non-terminal residue" evidence="7">
    <location>
        <position position="235"/>
    </location>
</feature>
<evidence type="ECO:0000256" key="6">
    <source>
        <dbReference type="ARBA" id="ARBA00023136"/>
    </source>
</evidence>
<evidence type="ECO:0000256" key="4">
    <source>
        <dbReference type="ARBA" id="ARBA00022692"/>
    </source>
</evidence>
<dbReference type="EMBL" id="JAWONS010000129">
    <property type="protein sequence ID" value="MDW2797688.1"/>
    <property type="molecule type" value="Genomic_DNA"/>
</dbReference>
<dbReference type="InterPro" id="IPR051539">
    <property type="entry name" value="T4SS-coupling_protein"/>
</dbReference>
<dbReference type="PANTHER" id="PTHR37937">
    <property type="entry name" value="CONJUGATIVE TRANSFER: DNA TRANSPORT"/>
    <property type="match status" value="1"/>
</dbReference>
<evidence type="ECO:0000313" key="8">
    <source>
        <dbReference type="Proteomes" id="UP001276854"/>
    </source>
</evidence>
<evidence type="ECO:0000256" key="5">
    <source>
        <dbReference type="ARBA" id="ARBA00022989"/>
    </source>
</evidence>
<comment type="similarity">
    <text evidence="2">Belongs to the VirD4/TraG family.</text>
</comment>
<dbReference type="Proteomes" id="UP001276854">
    <property type="component" value="Unassembled WGS sequence"/>
</dbReference>
<comment type="subcellular location">
    <subcellularLocation>
        <location evidence="1">Cell membrane</location>
        <topology evidence="1">Multi-pass membrane protein</topology>
    </subcellularLocation>
</comment>
<dbReference type="PANTHER" id="PTHR37937:SF1">
    <property type="entry name" value="CONJUGATIVE TRANSFER: DNA TRANSPORT"/>
    <property type="match status" value="1"/>
</dbReference>
<keyword evidence="8" id="KW-1185">Reference proteome</keyword>
<evidence type="ECO:0000256" key="1">
    <source>
        <dbReference type="ARBA" id="ARBA00004651"/>
    </source>
</evidence>
<protein>
    <submittedName>
        <fullName evidence="7">Type IV secretory system conjugative DNA transfer family protein</fullName>
    </submittedName>
</protein>
<organism evidence="7 8">
    <name type="scientific">Clostridium boliviensis</name>
    <dbReference type="NCBI Taxonomy" id="318465"/>
    <lineage>
        <taxon>Bacteria</taxon>
        <taxon>Bacillati</taxon>
        <taxon>Bacillota</taxon>
        <taxon>Clostridia</taxon>
        <taxon>Eubacteriales</taxon>
        <taxon>Clostridiaceae</taxon>
        <taxon>Clostridium</taxon>
    </lineage>
</organism>
<sequence length="235" mass="26534">MIHPLNHPLRLNSNFLIFGGSGTAKTAGFAIPGILHIAENLRHSMIVTDPKGELYNKTSRYLESLGYNVVCFNLLDESKRRSHRYNPMRNLKRNGLIMTDEVVELADQIIAATGGKGKDQFFTNSARDFLIALMLFLLESRPPEEWHLRNVLHLASTIGKNQEQLRSLFETLPPQSQARAFFDNVDAPGAEKQWEGIRGELRSRLGLWNLQSIANLTAASDFELSQLGKEKTIIY</sequence>
<keyword evidence="5" id="KW-1133">Transmembrane helix</keyword>
<reference evidence="7 8" key="1">
    <citation type="submission" date="2023-10" db="EMBL/GenBank/DDBJ databases">
        <title>A novel Glycoside Hydrolase 43-Like Enzyme from Clostrdium boliviensis is an Endo-xylanase, and a Candidate for Xylooligosaccharides Production from Different Xylan Substrates.</title>
        <authorList>
            <person name="Alvarez M.T."/>
            <person name="Rocabado-Villegas L.R."/>
            <person name="Salas-Veizaga D.M."/>
            <person name="Linares-Pasten J.A."/>
            <person name="Gudmundsdottir E.E."/>
            <person name="Hreggvidsson G.O."/>
            <person name="Adlercreutz P."/>
            <person name="Nordberg Karlsson E."/>
        </authorList>
    </citation>
    <scope>NUCLEOTIDE SEQUENCE [LARGE SCALE GENOMIC DNA]</scope>
    <source>
        <strain evidence="7 8">E-1</strain>
    </source>
</reference>